<dbReference type="InterPro" id="IPR036312">
    <property type="entry name" value="Bifun_inhib/LTP/seed_sf"/>
</dbReference>
<dbReference type="CDD" id="cd01958">
    <property type="entry name" value="HPS_like"/>
    <property type="match status" value="1"/>
</dbReference>
<dbReference type="Gene3D" id="1.10.110.10">
    <property type="entry name" value="Plant lipid-transfer and hydrophobic proteins"/>
    <property type="match status" value="1"/>
</dbReference>
<dbReference type="OrthoDB" id="1303045at2759"/>
<evidence type="ECO:0000259" key="2">
    <source>
        <dbReference type="SMART" id="SM00499"/>
    </source>
</evidence>
<dbReference type="SMART" id="SM00499">
    <property type="entry name" value="AAI"/>
    <property type="match status" value="1"/>
</dbReference>
<dbReference type="InterPro" id="IPR016140">
    <property type="entry name" value="Bifunc_inhib/LTP/seed_store"/>
</dbReference>
<dbReference type="Pfam" id="PF14547">
    <property type="entry name" value="Hydrophob_seed"/>
    <property type="match status" value="1"/>
</dbReference>
<dbReference type="InterPro" id="IPR027923">
    <property type="entry name" value="Hydrophob_seed_dom"/>
</dbReference>
<feature type="chain" id="PRO_5033049053" description="Bifunctional inhibitor/plant lipid transfer protein/seed storage helical domain-containing protein" evidence="1">
    <location>
        <begin position="23"/>
        <end position="130"/>
    </location>
</feature>
<keyword evidence="1" id="KW-0732">Signal</keyword>
<accession>A0A835IER7</accession>
<keyword evidence="4" id="KW-1185">Reference proteome</keyword>
<dbReference type="Proteomes" id="UP000631114">
    <property type="component" value="Unassembled WGS sequence"/>
</dbReference>
<feature type="domain" description="Bifunctional inhibitor/plant lipid transfer protein/seed storage helical" evidence="2">
    <location>
        <begin position="46"/>
        <end position="129"/>
    </location>
</feature>
<name>A0A835IER7_9MAGN</name>
<evidence type="ECO:0000256" key="1">
    <source>
        <dbReference type="SAM" id="SignalP"/>
    </source>
</evidence>
<reference evidence="3 4" key="1">
    <citation type="submission" date="2020-10" db="EMBL/GenBank/DDBJ databases">
        <title>The Coptis chinensis genome and diversification of protoberbering-type alkaloids.</title>
        <authorList>
            <person name="Wang B."/>
            <person name="Shu S."/>
            <person name="Song C."/>
            <person name="Liu Y."/>
        </authorList>
    </citation>
    <scope>NUCLEOTIDE SEQUENCE [LARGE SCALE GENOMIC DNA]</scope>
    <source>
        <strain evidence="3">HL-2020</strain>
        <tissue evidence="3">Leaf</tissue>
    </source>
</reference>
<sequence>MASNISAIALLFLIFIATFTSACNTCKTSSPPSKVSPSSPPSDLFCPMDILKLGMCGNLLNSGLRNLVVGGQPSSQCCALFDGLDDLGAVTCICEALKANLLGINIQWSVSIKLLIDTCGKSIPPSFNCA</sequence>
<gene>
    <name evidence="3" type="ORF">IFM89_022490</name>
</gene>
<dbReference type="EMBL" id="JADFTS010000003">
    <property type="protein sequence ID" value="KAF9615228.1"/>
    <property type="molecule type" value="Genomic_DNA"/>
</dbReference>
<dbReference type="PANTHER" id="PTHR31731">
    <property type="match status" value="1"/>
</dbReference>
<dbReference type="InterPro" id="IPR051636">
    <property type="entry name" value="Plant_LTP/defense-related"/>
</dbReference>
<evidence type="ECO:0000313" key="4">
    <source>
        <dbReference type="Proteomes" id="UP000631114"/>
    </source>
</evidence>
<comment type="caution">
    <text evidence="3">The sequence shown here is derived from an EMBL/GenBank/DDBJ whole genome shotgun (WGS) entry which is preliminary data.</text>
</comment>
<dbReference type="AlphaFoldDB" id="A0A835IER7"/>
<feature type="signal peptide" evidence="1">
    <location>
        <begin position="1"/>
        <end position="22"/>
    </location>
</feature>
<dbReference type="SUPFAM" id="SSF47699">
    <property type="entry name" value="Bifunctional inhibitor/lipid-transfer protein/seed storage 2S albumin"/>
    <property type="match status" value="1"/>
</dbReference>
<evidence type="ECO:0000313" key="3">
    <source>
        <dbReference type="EMBL" id="KAF9615228.1"/>
    </source>
</evidence>
<organism evidence="3 4">
    <name type="scientific">Coptis chinensis</name>
    <dbReference type="NCBI Taxonomy" id="261450"/>
    <lineage>
        <taxon>Eukaryota</taxon>
        <taxon>Viridiplantae</taxon>
        <taxon>Streptophyta</taxon>
        <taxon>Embryophyta</taxon>
        <taxon>Tracheophyta</taxon>
        <taxon>Spermatophyta</taxon>
        <taxon>Magnoliopsida</taxon>
        <taxon>Ranunculales</taxon>
        <taxon>Ranunculaceae</taxon>
        <taxon>Coptidoideae</taxon>
        <taxon>Coptis</taxon>
    </lineage>
</organism>
<protein>
    <recommendedName>
        <fullName evidence="2">Bifunctional inhibitor/plant lipid transfer protein/seed storage helical domain-containing protein</fullName>
    </recommendedName>
</protein>
<proteinExistence type="predicted"/>